<dbReference type="GO" id="GO:0005737">
    <property type="term" value="C:cytoplasm"/>
    <property type="evidence" value="ECO:0007669"/>
    <property type="project" value="TreeGrafter"/>
</dbReference>
<feature type="transmembrane region" description="Helical" evidence="2">
    <location>
        <begin position="362"/>
        <end position="382"/>
    </location>
</feature>
<dbReference type="PANTHER" id="PTHR13325:SF3">
    <property type="entry name" value="MEMBRANE-BOUND TRANSCRIPTION FACTOR SITE-2 PROTEASE"/>
    <property type="match status" value="1"/>
</dbReference>
<protein>
    <submittedName>
        <fullName evidence="3">Peptidase, M50 family</fullName>
    </submittedName>
</protein>
<organism evidence="3 4">
    <name type="scientific">Nitrospina gracilis (strain 3/211)</name>
    <dbReference type="NCBI Taxonomy" id="1266370"/>
    <lineage>
        <taxon>Bacteria</taxon>
        <taxon>Pseudomonadati</taxon>
        <taxon>Nitrospinota/Tectimicrobiota group</taxon>
        <taxon>Nitrospinota</taxon>
        <taxon>Nitrospinia</taxon>
        <taxon>Nitrospinales</taxon>
        <taxon>Nitrospinaceae</taxon>
        <taxon>Nitrospina</taxon>
    </lineage>
</organism>
<proteinExistence type="predicted"/>
<dbReference type="Proteomes" id="UP000011704">
    <property type="component" value="Unassembled WGS sequence"/>
</dbReference>
<dbReference type="STRING" id="1266370.NITGR_360004"/>
<feature type="transmembrane region" description="Helical" evidence="2">
    <location>
        <begin position="257"/>
        <end position="279"/>
    </location>
</feature>
<keyword evidence="4" id="KW-1185">Reference proteome</keyword>
<feature type="transmembrane region" description="Helical" evidence="2">
    <location>
        <begin position="156"/>
        <end position="180"/>
    </location>
</feature>
<dbReference type="GO" id="GO:0004222">
    <property type="term" value="F:metalloendopeptidase activity"/>
    <property type="evidence" value="ECO:0007669"/>
    <property type="project" value="InterPro"/>
</dbReference>
<dbReference type="GO" id="GO:0031293">
    <property type="term" value="P:membrane protein intracellular domain proteolysis"/>
    <property type="evidence" value="ECO:0007669"/>
    <property type="project" value="TreeGrafter"/>
</dbReference>
<sequence>MSLDSMYSPMWYRVANLKPRLRNHAEVHRHHYRGRLWYVLQDHSSGRYHRLSPAAYYLVAQMDGKRTFQEIWDRAVDFLGDDAPTQDEMIRLAGQLHTSDTLLCDVPPDTLELFGRHRLHEKMKLKQWFWSPLSIRFPLLNPERFLARWQSTARYAFNWLGFTLWLAVVGYAVFLAGVHWGGLTQNLADRVMTPENLFVLWLVYPLVKLVHEFGHAFATKVWGGEVHEMGIMLLVFIPVPYVEASSASAFSEKSKRMIVDAAGIMVELFLAALAMYVWVNVEHGLVHTIAYNVILIGSVSTLLFNGNPLLRFDGYYFLSDAIEIPNLGTRSTQYLGYLFQRYLFGAKHVKSPANSWGERSWLLFYGIASFFYRLFIMGVIVLFVAGKFFIIGMVLAMWALMTMLVIPIYKKLDFLARSPVISGKRVRAVVLSAVLVLSLGWFIFKVPFPYATRAEGVIWPPEKSILRAQTHGFIQEVQINTNQHVKRDDAIMISEDPLLIAEKKVLQKELKELEVRYMALRFENRTQAEIKKEEMLAVRAQLERMEEKESQLVIRSPLDGTLILPNSDDLKDRFVNKGQLLGYVVDYPLRTVRVVVPQDRIGLVKEQTRGVQVRMAERISEVYAAQVKREVPAATENLPSMALGLPGGGEVAVDPSDEAGTKAFKSVFQLDLELPAKAGLKSIGERVFVRFDHGKVPLAEQWYRMVRQLLLKRFGV</sequence>
<dbReference type="PANTHER" id="PTHR13325">
    <property type="entry name" value="PROTEASE M50 MEMBRANE-BOUND TRANSCRIPTION FACTOR SITE 2 PROTEASE"/>
    <property type="match status" value="1"/>
</dbReference>
<evidence type="ECO:0000313" key="4">
    <source>
        <dbReference type="Proteomes" id="UP000011704"/>
    </source>
</evidence>
<feature type="transmembrane region" description="Helical" evidence="2">
    <location>
        <begin position="229"/>
        <end position="250"/>
    </location>
</feature>
<evidence type="ECO:0000256" key="1">
    <source>
        <dbReference type="SAM" id="Coils"/>
    </source>
</evidence>
<feature type="coiled-coil region" evidence="1">
    <location>
        <begin position="503"/>
        <end position="548"/>
    </location>
</feature>
<name>M1YYY2_NITG3</name>
<dbReference type="EMBL" id="CAQJ01000040">
    <property type="protein sequence ID" value="CCQ90666.1"/>
    <property type="molecule type" value="Genomic_DNA"/>
</dbReference>
<reference evidence="3 4" key="1">
    <citation type="journal article" date="2013" name="Front. Microbiol.">
        <title>The genome of Nitrospina gracilis illuminates the metabolism and evolution of the major marine nitrite oxidizer.</title>
        <authorList>
            <person name="Luecker S."/>
            <person name="Nowka B."/>
            <person name="Rattei T."/>
            <person name="Spieck E."/>
            <person name="and Daims H."/>
        </authorList>
    </citation>
    <scope>NUCLEOTIDE SEQUENCE [LARGE SCALE GENOMIC DNA]</scope>
    <source>
        <strain evidence="3 4">3/211</strain>
    </source>
</reference>
<dbReference type="GO" id="GO:0016020">
    <property type="term" value="C:membrane"/>
    <property type="evidence" value="ECO:0007669"/>
    <property type="project" value="InterPro"/>
</dbReference>
<dbReference type="HOGENOM" id="CLU_019354_0_0_0"/>
<dbReference type="InParanoid" id="M1YYY2"/>
<feature type="transmembrane region" description="Helical" evidence="2">
    <location>
        <begin position="426"/>
        <end position="444"/>
    </location>
</feature>
<keyword evidence="2" id="KW-0812">Transmembrane</keyword>
<evidence type="ECO:0000313" key="3">
    <source>
        <dbReference type="EMBL" id="CCQ90666.1"/>
    </source>
</evidence>
<dbReference type="Gene3D" id="1.10.10.1150">
    <property type="entry name" value="Coenzyme PQQ synthesis protein D (PqqD)"/>
    <property type="match status" value="1"/>
</dbReference>
<dbReference type="AlphaFoldDB" id="M1YYY2"/>
<evidence type="ECO:0000256" key="2">
    <source>
        <dbReference type="SAM" id="Phobius"/>
    </source>
</evidence>
<feature type="transmembrane region" description="Helical" evidence="2">
    <location>
        <begin position="285"/>
        <end position="304"/>
    </location>
</feature>
<keyword evidence="1" id="KW-0175">Coiled coil</keyword>
<dbReference type="InterPro" id="IPR041881">
    <property type="entry name" value="PqqD_sf"/>
</dbReference>
<feature type="transmembrane region" description="Helical" evidence="2">
    <location>
        <begin position="388"/>
        <end position="406"/>
    </location>
</feature>
<keyword evidence="2" id="KW-0472">Membrane</keyword>
<accession>M1YYY2</accession>
<comment type="caution">
    <text evidence="3">The sequence shown here is derived from an EMBL/GenBank/DDBJ whole genome shotgun (WGS) entry which is preliminary data.</text>
</comment>
<keyword evidence="2" id="KW-1133">Transmembrane helix</keyword>
<dbReference type="InterPro" id="IPR001193">
    <property type="entry name" value="MBTPS2"/>
</dbReference>
<gene>
    <name evidence="3" type="ORF">NITGR_360004</name>
</gene>